<dbReference type="EMBL" id="GL452364">
    <property type="protein sequence ID" value="EFN77394.1"/>
    <property type="molecule type" value="Genomic_DNA"/>
</dbReference>
<feature type="compositionally biased region" description="Basic residues" evidence="14">
    <location>
        <begin position="229"/>
        <end position="241"/>
    </location>
</feature>
<dbReference type="GO" id="GO:1990904">
    <property type="term" value="C:ribonucleoprotein complex"/>
    <property type="evidence" value="ECO:0007669"/>
    <property type="project" value="UniProtKB-KW"/>
</dbReference>
<accession>E2C408</accession>
<evidence type="ECO:0000256" key="1">
    <source>
        <dbReference type="ARBA" id="ARBA00004123"/>
    </source>
</evidence>
<protein>
    <recommendedName>
        <fullName evidence="11">Large ribosomal subunit protein mL64</fullName>
    </recommendedName>
    <alternativeName>
        <fullName evidence="10">39S ribosomal protein L59, mitochondrial</fullName>
    </alternativeName>
    <alternativeName>
        <fullName evidence="12">Growth arrest and DNA damage-inducible proteins-interacting protein 1</fullName>
    </alternativeName>
</protein>
<evidence type="ECO:0000313" key="15">
    <source>
        <dbReference type="EMBL" id="EFN77394.1"/>
    </source>
</evidence>
<keyword evidence="16" id="KW-1185">Reference proteome</keyword>
<organism evidence="16">
    <name type="scientific">Harpegnathos saltator</name>
    <name type="common">Jerdon's jumping ant</name>
    <dbReference type="NCBI Taxonomy" id="610380"/>
    <lineage>
        <taxon>Eukaryota</taxon>
        <taxon>Metazoa</taxon>
        <taxon>Ecdysozoa</taxon>
        <taxon>Arthropoda</taxon>
        <taxon>Hexapoda</taxon>
        <taxon>Insecta</taxon>
        <taxon>Pterygota</taxon>
        <taxon>Neoptera</taxon>
        <taxon>Endopterygota</taxon>
        <taxon>Hymenoptera</taxon>
        <taxon>Apocrita</taxon>
        <taxon>Aculeata</taxon>
        <taxon>Formicoidea</taxon>
        <taxon>Formicidae</taxon>
        <taxon>Ponerinae</taxon>
        <taxon>Ponerini</taxon>
        <taxon>Harpegnathos</taxon>
    </lineage>
</organism>
<evidence type="ECO:0000256" key="14">
    <source>
        <dbReference type="SAM" id="MobiDB-lite"/>
    </source>
</evidence>
<dbReference type="GO" id="GO:0005739">
    <property type="term" value="C:mitochondrion"/>
    <property type="evidence" value="ECO:0007669"/>
    <property type="project" value="UniProtKB-SubCell"/>
</dbReference>
<dbReference type="Pfam" id="PF10147">
    <property type="entry name" value="CR6_interact"/>
    <property type="match status" value="1"/>
</dbReference>
<evidence type="ECO:0000256" key="4">
    <source>
        <dbReference type="ARBA" id="ARBA00022980"/>
    </source>
</evidence>
<gene>
    <name evidence="15" type="ORF">EAI_14525</name>
</gene>
<dbReference type="GO" id="GO:0005840">
    <property type="term" value="C:ribosome"/>
    <property type="evidence" value="ECO:0007669"/>
    <property type="project" value="UniProtKB-KW"/>
</dbReference>
<feature type="compositionally biased region" description="Basic and acidic residues" evidence="14">
    <location>
        <begin position="251"/>
        <end position="278"/>
    </location>
</feature>
<evidence type="ECO:0000256" key="7">
    <source>
        <dbReference type="ARBA" id="ARBA00023242"/>
    </source>
</evidence>
<dbReference type="OMA" id="YEYRISY"/>
<evidence type="ECO:0000256" key="8">
    <source>
        <dbReference type="ARBA" id="ARBA00023274"/>
    </source>
</evidence>
<dbReference type="OrthoDB" id="6247992at2759"/>
<dbReference type="PANTHER" id="PTHR31761:SF1">
    <property type="entry name" value="LARGE RIBOSOMAL SUBUNIT PROTEIN ML64"/>
    <property type="match status" value="1"/>
</dbReference>
<keyword evidence="6" id="KW-0496">Mitochondrion</keyword>
<reference evidence="15 16" key="1">
    <citation type="journal article" date="2010" name="Science">
        <title>Genomic comparison of the ants Camponotus floridanus and Harpegnathos saltator.</title>
        <authorList>
            <person name="Bonasio R."/>
            <person name="Zhang G."/>
            <person name="Ye C."/>
            <person name="Mutti N.S."/>
            <person name="Fang X."/>
            <person name="Qin N."/>
            <person name="Donahue G."/>
            <person name="Yang P."/>
            <person name="Li Q."/>
            <person name="Li C."/>
            <person name="Zhang P."/>
            <person name="Huang Z."/>
            <person name="Berger S.L."/>
            <person name="Reinberg D."/>
            <person name="Wang J."/>
            <person name="Liebig J."/>
        </authorList>
    </citation>
    <scope>NUCLEOTIDE SEQUENCE [LARGE SCALE GENOMIC DNA]</scope>
    <source>
        <strain evidence="15 16">R22 G/1</strain>
    </source>
</reference>
<evidence type="ECO:0000256" key="10">
    <source>
        <dbReference type="ARBA" id="ARBA00030700"/>
    </source>
</evidence>
<evidence type="ECO:0000256" key="11">
    <source>
        <dbReference type="ARBA" id="ARBA00035184"/>
    </source>
</evidence>
<evidence type="ECO:0000256" key="9">
    <source>
        <dbReference type="ARBA" id="ARBA00023306"/>
    </source>
</evidence>
<name>E2C408_HARSA</name>
<dbReference type="STRING" id="610380.E2C408"/>
<keyword evidence="5" id="KW-0175">Coiled coil</keyword>
<dbReference type="InterPro" id="IPR018472">
    <property type="entry name" value="Ribosomal_mL64"/>
</dbReference>
<evidence type="ECO:0000256" key="13">
    <source>
        <dbReference type="ARBA" id="ARBA00060144"/>
    </source>
</evidence>
<proteinExistence type="inferred from homology"/>
<evidence type="ECO:0000256" key="12">
    <source>
        <dbReference type="ARBA" id="ARBA00035485"/>
    </source>
</evidence>
<evidence type="ECO:0000256" key="6">
    <source>
        <dbReference type="ARBA" id="ARBA00023128"/>
    </source>
</evidence>
<sequence length="278" mass="33296">MHLKQICNVVIQRNIGLQSVYARWLFTKKSESKDESFDITSADEKPIYAESDSEEFQAEIARKRNKSRLSSSDRNKLMGLRPYDKTYEWYHNTVRYKRRILGRYGLKAIDEPAGFVWPTLEDVKDMQEYENVAFPLSLQERWKKLEEARERKAKYRIEREEQILANLSKMDQWIVEMKARIEKKKTEMEAARIRKEHLVEEVRRHFGFNISPHDSRFKELLEEKEKQEKKKKKEAKKKAKLARMTLMVHTQIKELSPEETADKESNEDSKKKEEHPTE</sequence>
<keyword evidence="7" id="KW-0539">Nucleus</keyword>
<dbReference type="AlphaFoldDB" id="E2C408"/>
<keyword evidence="4" id="KW-0689">Ribosomal protein</keyword>
<dbReference type="PhylomeDB" id="E2C408"/>
<dbReference type="FunCoup" id="E2C408">
    <property type="interactions" value="504"/>
</dbReference>
<dbReference type="InterPro" id="IPR043035">
    <property type="entry name" value="Ribosomal_mL64_sf"/>
</dbReference>
<evidence type="ECO:0000313" key="16">
    <source>
        <dbReference type="Proteomes" id="UP000008237"/>
    </source>
</evidence>
<evidence type="ECO:0000256" key="2">
    <source>
        <dbReference type="ARBA" id="ARBA00004173"/>
    </source>
</evidence>
<evidence type="ECO:0000256" key="5">
    <source>
        <dbReference type="ARBA" id="ARBA00023054"/>
    </source>
</evidence>
<feature type="region of interest" description="Disordered" evidence="14">
    <location>
        <begin position="248"/>
        <end position="278"/>
    </location>
</feature>
<keyword evidence="8" id="KW-0687">Ribonucleoprotein</keyword>
<dbReference type="Gene3D" id="6.10.280.120">
    <property type="entry name" value="Growth arrest and DNA-damage-inducible proteins-interacting protein 1"/>
    <property type="match status" value="1"/>
</dbReference>
<comment type="function">
    <text evidence="13">Acts as a negative regulator of G1 to S cell cycle phase progression by inhibiting cyclin-dependent kinases. Inhibitory effects are additive with GADD45 proteins but also occur in the absence of GADD45 proteins. Acts as a repressor of the orphan nuclear receptor NR4A1 by inhibiting AB domain-mediated transcriptional activity. May be involved in the hormone-mediated regulation of NR4A1 transcriptional activity. May play a role in mitochondrial protein synthesis.</text>
</comment>
<comment type="subcellular location">
    <subcellularLocation>
        <location evidence="2">Mitochondrion</location>
    </subcellularLocation>
    <subcellularLocation>
        <location evidence="1">Nucleus</location>
    </subcellularLocation>
</comment>
<dbReference type="KEGG" id="hst:105189737"/>
<dbReference type="PANTHER" id="PTHR31761">
    <property type="entry name" value="GROWTH ARREST AND DNA DAMAGE-INDUCIBLE PROTEINS-INTERACTING PROTEIN 1 GADD45GIP1"/>
    <property type="match status" value="1"/>
</dbReference>
<feature type="region of interest" description="Disordered" evidence="14">
    <location>
        <begin position="224"/>
        <end position="243"/>
    </location>
</feature>
<comment type="similarity">
    <text evidence="3">Belongs to the mitochondrion-specific ribosomal protein mL64 family.</text>
</comment>
<evidence type="ECO:0000256" key="3">
    <source>
        <dbReference type="ARBA" id="ARBA00005421"/>
    </source>
</evidence>
<dbReference type="Proteomes" id="UP000008237">
    <property type="component" value="Unassembled WGS sequence"/>
</dbReference>
<dbReference type="InParanoid" id="E2C408"/>
<dbReference type="GO" id="GO:0005634">
    <property type="term" value="C:nucleus"/>
    <property type="evidence" value="ECO:0007669"/>
    <property type="project" value="UniProtKB-SubCell"/>
</dbReference>
<keyword evidence="9" id="KW-0131">Cell cycle</keyword>